<evidence type="ECO:0000259" key="4">
    <source>
        <dbReference type="Pfam" id="PF01593"/>
    </source>
</evidence>
<dbReference type="SUPFAM" id="SSF51905">
    <property type="entry name" value="FAD/NAD(P)-binding domain"/>
    <property type="match status" value="1"/>
</dbReference>
<feature type="compositionally biased region" description="Polar residues" evidence="3">
    <location>
        <begin position="38"/>
        <end position="55"/>
    </location>
</feature>
<dbReference type="InterPro" id="IPR002937">
    <property type="entry name" value="Amino_oxidase"/>
</dbReference>
<sequence>MGAINKLVIVFDRIFWQTEQVLQTAAPEEAPAAKAWRLQQQQSAAPAGSDQTPNLPNAACAADAANAADAEQQTADVAAQAAAAAAAAAAVAAGEVDSKGRPLRMGCRQKGWASDEKGAHAQIVYLHPKPAVLILVQSRPKEALLVEALSVLGLLHGRLSLPVAAFVSRWLKDPFARGSYSYLPPGATGKDLDLLAAPVRGRLLFAGEHTIRPYPSTAHGACISGSREAQRIVDWVAKCIPKKKLQKVEKKAPLKPSKCSLTLSLVACFKAASGPVGSVEGIQTLDIDDGVAGSKGSLSAVSEDTIEGPREE</sequence>
<dbReference type="Pfam" id="PF01593">
    <property type="entry name" value="Amino_oxidase"/>
    <property type="match status" value="1"/>
</dbReference>
<evidence type="ECO:0000313" key="6">
    <source>
        <dbReference type="Proteomes" id="UP000095192"/>
    </source>
</evidence>
<dbReference type="VEuPathDB" id="ToxoDB:cyc_04630"/>
<evidence type="ECO:0000256" key="3">
    <source>
        <dbReference type="SAM" id="MobiDB-lite"/>
    </source>
</evidence>
<dbReference type="InParanoid" id="A0A1D3CTN1"/>
<dbReference type="AlphaFoldDB" id="A0A1D3CTN1"/>
<dbReference type="GO" id="GO:0016491">
    <property type="term" value="F:oxidoreductase activity"/>
    <property type="evidence" value="ECO:0007669"/>
    <property type="project" value="UniProtKB-KW"/>
</dbReference>
<gene>
    <name evidence="5" type="ORF">cyc_04630</name>
</gene>
<protein>
    <submittedName>
        <fullName evidence="5">Flavin-containing protein amine oxidase domain-containing protein</fullName>
    </submittedName>
</protein>
<comment type="caution">
    <text evidence="5">The sequence shown here is derived from an EMBL/GenBank/DDBJ whole genome shotgun (WGS) entry which is preliminary data.</text>
</comment>
<keyword evidence="2" id="KW-0560">Oxidoreductase</keyword>
<dbReference type="InterPro" id="IPR036188">
    <property type="entry name" value="FAD/NAD-bd_sf"/>
</dbReference>
<evidence type="ECO:0000256" key="1">
    <source>
        <dbReference type="ARBA" id="ARBA00005995"/>
    </source>
</evidence>
<evidence type="ECO:0000256" key="2">
    <source>
        <dbReference type="ARBA" id="ARBA00023002"/>
    </source>
</evidence>
<dbReference type="Gene3D" id="3.50.50.60">
    <property type="entry name" value="FAD/NAD(P)-binding domain"/>
    <property type="match status" value="1"/>
</dbReference>
<reference evidence="5 6" key="1">
    <citation type="journal article" date="2016" name="BMC Genomics">
        <title>Comparative genomics reveals Cyclospora cayetanensis possesses coccidia-like metabolism and invasion components but unique surface antigens.</title>
        <authorList>
            <person name="Liu S."/>
            <person name="Wang L."/>
            <person name="Zheng H."/>
            <person name="Xu Z."/>
            <person name="Roellig D.M."/>
            <person name="Li N."/>
            <person name="Frace M.A."/>
            <person name="Tang K."/>
            <person name="Arrowood M.J."/>
            <person name="Moss D.M."/>
            <person name="Zhang L."/>
            <person name="Feng Y."/>
            <person name="Xiao L."/>
        </authorList>
    </citation>
    <scope>NUCLEOTIDE SEQUENCE [LARGE SCALE GENOMIC DNA]</scope>
    <source>
        <strain evidence="5 6">CHN_HEN01</strain>
    </source>
</reference>
<dbReference type="Gene3D" id="3.90.660.10">
    <property type="match status" value="1"/>
</dbReference>
<dbReference type="SUPFAM" id="SSF54373">
    <property type="entry name" value="FAD-linked reductases, C-terminal domain"/>
    <property type="match status" value="1"/>
</dbReference>
<proteinExistence type="inferred from homology"/>
<accession>A0A1D3CTN1</accession>
<feature type="domain" description="Amine oxidase" evidence="4">
    <location>
        <begin position="114"/>
        <end position="232"/>
    </location>
</feature>
<dbReference type="Proteomes" id="UP000095192">
    <property type="component" value="Unassembled WGS sequence"/>
</dbReference>
<comment type="similarity">
    <text evidence="1">Belongs to the flavin monoamine oxidase family.</text>
</comment>
<dbReference type="InterPro" id="IPR050281">
    <property type="entry name" value="Flavin_monoamine_oxidase"/>
</dbReference>
<dbReference type="EMBL" id="JROU02002014">
    <property type="protein sequence ID" value="OEH74538.1"/>
    <property type="molecule type" value="Genomic_DNA"/>
</dbReference>
<dbReference type="PANTHER" id="PTHR10742">
    <property type="entry name" value="FLAVIN MONOAMINE OXIDASE"/>
    <property type="match status" value="1"/>
</dbReference>
<name>A0A1D3CTN1_9EIME</name>
<organism evidence="5 6">
    <name type="scientific">Cyclospora cayetanensis</name>
    <dbReference type="NCBI Taxonomy" id="88456"/>
    <lineage>
        <taxon>Eukaryota</taxon>
        <taxon>Sar</taxon>
        <taxon>Alveolata</taxon>
        <taxon>Apicomplexa</taxon>
        <taxon>Conoidasida</taxon>
        <taxon>Coccidia</taxon>
        <taxon>Eucoccidiorida</taxon>
        <taxon>Eimeriorina</taxon>
        <taxon>Eimeriidae</taxon>
        <taxon>Cyclospora</taxon>
    </lineage>
</organism>
<keyword evidence="6" id="KW-1185">Reference proteome</keyword>
<dbReference type="PANTHER" id="PTHR10742:SF386">
    <property type="entry name" value="LYSINE-SPECIFIC HISTONE DEMETHYLASE 1A"/>
    <property type="match status" value="1"/>
</dbReference>
<feature type="region of interest" description="Disordered" evidence="3">
    <location>
        <begin position="33"/>
        <end position="57"/>
    </location>
</feature>
<evidence type="ECO:0000313" key="5">
    <source>
        <dbReference type="EMBL" id="OEH74538.1"/>
    </source>
</evidence>